<dbReference type="GO" id="GO:0016874">
    <property type="term" value="F:ligase activity"/>
    <property type="evidence" value="ECO:0007669"/>
    <property type="project" value="UniProtKB-KW"/>
</dbReference>
<evidence type="ECO:0000256" key="2">
    <source>
        <dbReference type="ARBA" id="ARBA00022598"/>
    </source>
</evidence>
<evidence type="ECO:0000313" key="7">
    <source>
        <dbReference type="EMBL" id="SFL11676.1"/>
    </source>
</evidence>
<keyword evidence="8" id="KW-1185">Reference proteome</keyword>
<evidence type="ECO:0000256" key="3">
    <source>
        <dbReference type="ARBA" id="ARBA00022741"/>
    </source>
</evidence>
<dbReference type="InterPro" id="IPR013815">
    <property type="entry name" value="ATP_grasp_subdomain_1"/>
</dbReference>
<feature type="domain" description="CoA-binding" evidence="6">
    <location>
        <begin position="26"/>
        <end position="121"/>
    </location>
</feature>
<keyword evidence="4" id="KW-0067">ATP-binding</keyword>
<comment type="similarity">
    <text evidence="5">In the N-terminal section; belongs to the acetate CoA ligase alpha subunit family.</text>
</comment>
<dbReference type="SUPFAM" id="SSF56059">
    <property type="entry name" value="Glutathione synthetase ATP-binding domain-like"/>
    <property type="match status" value="1"/>
</dbReference>
<protein>
    <submittedName>
        <fullName evidence="7">Acetyltransferase</fullName>
    </submittedName>
</protein>
<evidence type="ECO:0000256" key="1">
    <source>
        <dbReference type="ARBA" id="ARBA00022532"/>
    </source>
</evidence>
<dbReference type="PANTHER" id="PTHR43334:SF1">
    <property type="entry name" value="3-HYDROXYPROPIONATE--COA LIGASE [ADP-FORMING]"/>
    <property type="match status" value="1"/>
</dbReference>
<keyword evidence="2" id="KW-0436">Ligase</keyword>
<evidence type="ECO:0000259" key="6">
    <source>
        <dbReference type="SMART" id="SM00881"/>
    </source>
</evidence>
<dbReference type="EMBL" id="FOSQ01000021">
    <property type="protein sequence ID" value="SFL11676.1"/>
    <property type="molecule type" value="Genomic_DNA"/>
</dbReference>
<dbReference type="GO" id="GO:0005524">
    <property type="term" value="F:ATP binding"/>
    <property type="evidence" value="ECO:0007669"/>
    <property type="project" value="UniProtKB-KW"/>
</dbReference>
<dbReference type="AlphaFoldDB" id="A0A1I4F4G8"/>
<dbReference type="Gene3D" id="3.40.50.720">
    <property type="entry name" value="NAD(P)-binding Rossmann-like Domain"/>
    <property type="match status" value="1"/>
</dbReference>
<name>A0A1I4F4G8_9PROT</name>
<dbReference type="Pfam" id="PF13607">
    <property type="entry name" value="Succ_CoA_lig"/>
    <property type="match status" value="1"/>
</dbReference>
<dbReference type="Gene3D" id="3.30.1490.20">
    <property type="entry name" value="ATP-grasp fold, A domain"/>
    <property type="match status" value="1"/>
</dbReference>
<reference evidence="7 8" key="1">
    <citation type="submission" date="2016-10" db="EMBL/GenBank/DDBJ databases">
        <authorList>
            <person name="de Groot N.N."/>
        </authorList>
    </citation>
    <scope>NUCLEOTIDE SEQUENCE [LARGE SCALE GENOMIC DNA]</scope>
    <source>
        <strain evidence="7 8">DSM 19981</strain>
    </source>
</reference>
<sequence length="725" mass="75582">MQIANPHTEFKPGPLTGHGFPDLRPFFAPKAVALLGATEDLGKFGGRCLRQMLDFGFTGDAFPVNPNRPTVFGRPCFPNLSALPARPDHVGIVLPAKACIDAVAECGRLGIPYATVFSSGFGELGTEQTLAAQAELVRVARAGGVRIMGPNCNGMINFVDGFALTSTATISGPRRAAGDIGVVGQSGGAAQVNVMWRAQEMGLGISYQVSSGNDADMDLLDYAAFMLEDAHTKVVLMLAERIRDGARLRLLAARAAELEKPIALIKFGRTEAGARAAASHTGAITGSDAVFDAAARQLGLIRVNDARELYEVAMLLRRRQRPAGHGAAALAISGGNLVALTDQAAGVGIGFPDYAAETAAKLRTLIPGFAAVNNPTDLSAGAIGTKDTFAKAAAIILDDPAVDALVPVITIAPNDDIRSVTALSEASDKPVAILWTGRSAADPTLTPELLVREGHAVFRDALPCAQALARSMDWAAFLRRRTAPPTRPAGLDTARARQLLAAAPAGALTESASRAVLACYGLHGPREGVATTAKDAVAEAAQIAGPVALKILSPDIPHKTEAGGVRLHLQGEEAVRDAFAAVIANARAYAPDARIEGVLVQEMVSGGQEMLLGLTRDITFGPVLTIGFGGTLVEVLRDVTFRLPPVTAVEATEALESLRLAPLLHGHRGAPPCDITALADAIARFSWLATDLGDMIEEIDVNPIAVLPSGIRVLDALVVTRDAAP</sequence>
<keyword evidence="3" id="KW-0547">Nucleotide-binding</keyword>
<dbReference type="GO" id="GO:0006099">
    <property type="term" value="P:tricarboxylic acid cycle"/>
    <property type="evidence" value="ECO:0007669"/>
    <property type="project" value="UniProtKB-KW"/>
</dbReference>
<dbReference type="InterPro" id="IPR003781">
    <property type="entry name" value="CoA-bd"/>
</dbReference>
<dbReference type="InterPro" id="IPR051538">
    <property type="entry name" value="Acyl-CoA_Synth/Transferase"/>
</dbReference>
<keyword evidence="1" id="KW-0816">Tricarboxylic acid cycle</keyword>
<dbReference type="InterPro" id="IPR016102">
    <property type="entry name" value="Succinyl-CoA_synth-like"/>
</dbReference>
<dbReference type="Proteomes" id="UP000199473">
    <property type="component" value="Unassembled WGS sequence"/>
</dbReference>
<dbReference type="Gene3D" id="3.30.470.20">
    <property type="entry name" value="ATP-grasp fold, B domain"/>
    <property type="match status" value="1"/>
</dbReference>
<evidence type="ECO:0000313" key="8">
    <source>
        <dbReference type="Proteomes" id="UP000199473"/>
    </source>
</evidence>
<dbReference type="Pfam" id="PF13380">
    <property type="entry name" value="CoA_binding_2"/>
    <property type="match status" value="1"/>
</dbReference>
<dbReference type="InterPro" id="IPR036291">
    <property type="entry name" value="NAD(P)-bd_dom_sf"/>
</dbReference>
<dbReference type="Gene3D" id="3.40.50.261">
    <property type="entry name" value="Succinyl-CoA synthetase domains"/>
    <property type="match status" value="2"/>
</dbReference>
<dbReference type="InterPro" id="IPR032875">
    <property type="entry name" value="Succ_CoA_lig_flav_dom"/>
</dbReference>
<keyword evidence="7" id="KW-0808">Transferase</keyword>
<dbReference type="SMART" id="SM00881">
    <property type="entry name" value="CoA_binding"/>
    <property type="match status" value="1"/>
</dbReference>
<organism evidence="7 8">
    <name type="scientific">Falsiroseomonas stagni DSM 19981</name>
    <dbReference type="NCBI Taxonomy" id="1123062"/>
    <lineage>
        <taxon>Bacteria</taxon>
        <taxon>Pseudomonadati</taxon>
        <taxon>Pseudomonadota</taxon>
        <taxon>Alphaproteobacteria</taxon>
        <taxon>Acetobacterales</taxon>
        <taxon>Roseomonadaceae</taxon>
        <taxon>Falsiroseomonas</taxon>
    </lineage>
</organism>
<dbReference type="GO" id="GO:0016740">
    <property type="term" value="F:transferase activity"/>
    <property type="evidence" value="ECO:0007669"/>
    <property type="project" value="UniProtKB-KW"/>
</dbReference>
<proteinExistence type="inferred from homology"/>
<dbReference type="SUPFAM" id="SSF52210">
    <property type="entry name" value="Succinyl-CoA synthetase domains"/>
    <property type="match status" value="2"/>
</dbReference>
<dbReference type="FunFam" id="3.30.1490.20:FF:000020">
    <property type="entry name" value="Protein lysine acetyltransferase"/>
    <property type="match status" value="1"/>
</dbReference>
<dbReference type="OrthoDB" id="9807426at2"/>
<evidence type="ECO:0000256" key="5">
    <source>
        <dbReference type="ARBA" id="ARBA00060888"/>
    </source>
</evidence>
<dbReference type="RefSeq" id="WP_092963247.1">
    <property type="nucleotide sequence ID" value="NZ_FOSQ01000021.1"/>
</dbReference>
<dbReference type="Pfam" id="PF13549">
    <property type="entry name" value="ATP-grasp_5"/>
    <property type="match status" value="1"/>
</dbReference>
<evidence type="ECO:0000256" key="4">
    <source>
        <dbReference type="ARBA" id="ARBA00022840"/>
    </source>
</evidence>
<dbReference type="PANTHER" id="PTHR43334">
    <property type="entry name" value="ACETATE--COA LIGASE [ADP-FORMING]"/>
    <property type="match status" value="1"/>
</dbReference>
<gene>
    <name evidence="7" type="ORF">SAMN02745775_12158</name>
</gene>
<accession>A0A1I4F4G8</accession>
<dbReference type="STRING" id="1123062.SAMN02745775_12158"/>
<dbReference type="SUPFAM" id="SSF51735">
    <property type="entry name" value="NAD(P)-binding Rossmann-fold domains"/>
    <property type="match status" value="1"/>
</dbReference>